<dbReference type="AlphaFoldDB" id="A0A844GKH2"/>
<accession>A0A844GKH2</accession>
<dbReference type="Pfam" id="PF20069">
    <property type="entry name" value="DUF6465"/>
    <property type="match status" value="1"/>
</dbReference>
<reference evidence="2 3" key="1">
    <citation type="submission" date="2019-11" db="EMBL/GenBank/DDBJ databases">
        <title>Draft genome sequence of Blautia luti DSM 14534T, isolated from human stool.</title>
        <authorList>
            <person name="Ortiz R."/>
            <person name="Melis-Arcos F."/>
            <person name="Covarrubias P."/>
            <person name="Cardenas J.P."/>
            <person name="Perez-Donoso J."/>
            <person name="Almonacid D."/>
        </authorList>
    </citation>
    <scope>NUCLEOTIDE SEQUENCE [LARGE SCALE GENOMIC DNA]</scope>
    <source>
        <strain evidence="2 3">DSM 14534</strain>
    </source>
</reference>
<dbReference type="EMBL" id="WMBC01000003">
    <property type="protein sequence ID" value="MTD60757.1"/>
    <property type="molecule type" value="Genomic_DNA"/>
</dbReference>
<organism evidence="2 3">
    <name type="scientific">Blautia luti DSM 14534 = JCM 17040</name>
    <dbReference type="NCBI Taxonomy" id="649762"/>
    <lineage>
        <taxon>Bacteria</taxon>
        <taxon>Bacillati</taxon>
        <taxon>Bacillota</taxon>
        <taxon>Clostridia</taxon>
        <taxon>Lachnospirales</taxon>
        <taxon>Lachnospiraceae</taxon>
        <taxon>Blautia</taxon>
    </lineage>
</organism>
<comment type="caution">
    <text evidence="2">The sequence shown here is derived from an EMBL/GenBank/DDBJ whole genome shotgun (WGS) entry which is preliminary data.</text>
</comment>
<sequence>MATKTTAKKAEPTTSTAKTTKVKEAPAKTVAASTDETAKKETAVKEAAETVKPAEKKATETEKPAEKKTAVRKTRTTKKTAEKKTATTRRTTKKEASAEIYVQFLGREIYAKDVLENVKKIWTDEMGKKAGDLKDVKIYIKPEENKAYYVINGDVTGAVAL</sequence>
<evidence type="ECO:0000313" key="3">
    <source>
        <dbReference type="Proteomes" id="UP000437824"/>
    </source>
</evidence>
<name>A0A844GKH2_9FIRM</name>
<proteinExistence type="predicted"/>
<protein>
    <submittedName>
        <fullName evidence="2">Uncharacterized protein</fullName>
    </submittedName>
</protein>
<feature type="region of interest" description="Disordered" evidence="1">
    <location>
        <begin position="1"/>
        <end position="94"/>
    </location>
</feature>
<dbReference type="InterPro" id="IPR046313">
    <property type="entry name" value="DUF6465"/>
</dbReference>
<gene>
    <name evidence="2" type="ORF">GKZ57_05625</name>
</gene>
<feature type="compositionally biased region" description="Basic and acidic residues" evidence="1">
    <location>
        <begin position="36"/>
        <end position="69"/>
    </location>
</feature>
<evidence type="ECO:0000313" key="2">
    <source>
        <dbReference type="EMBL" id="MTD60757.1"/>
    </source>
</evidence>
<evidence type="ECO:0000256" key="1">
    <source>
        <dbReference type="SAM" id="MobiDB-lite"/>
    </source>
</evidence>
<dbReference type="RefSeq" id="WP_118509004.1">
    <property type="nucleotide sequence ID" value="NZ_WMBC01000003.1"/>
</dbReference>
<dbReference type="Proteomes" id="UP000437824">
    <property type="component" value="Unassembled WGS sequence"/>
</dbReference>